<reference evidence="3" key="1">
    <citation type="submission" date="2022-11" db="UniProtKB">
        <authorList>
            <consortium name="WormBaseParasite"/>
        </authorList>
    </citation>
    <scope>IDENTIFICATION</scope>
</reference>
<feature type="compositionally biased region" description="Polar residues" evidence="1">
    <location>
        <begin position="29"/>
        <end position="38"/>
    </location>
</feature>
<dbReference type="WBParaSite" id="PSAMB.scaffold7235size7987.g29791.t1">
    <property type="protein sequence ID" value="PSAMB.scaffold7235size7987.g29791.t1"/>
    <property type="gene ID" value="PSAMB.scaffold7235size7987.g29791"/>
</dbReference>
<proteinExistence type="predicted"/>
<keyword evidence="2" id="KW-1185">Reference proteome</keyword>
<feature type="region of interest" description="Disordered" evidence="1">
    <location>
        <begin position="1"/>
        <end position="43"/>
    </location>
</feature>
<dbReference type="Proteomes" id="UP000887566">
    <property type="component" value="Unplaced"/>
</dbReference>
<feature type="compositionally biased region" description="Low complexity" evidence="1">
    <location>
        <begin position="9"/>
        <end position="23"/>
    </location>
</feature>
<evidence type="ECO:0000313" key="2">
    <source>
        <dbReference type="Proteomes" id="UP000887566"/>
    </source>
</evidence>
<organism evidence="2 3">
    <name type="scientific">Plectus sambesii</name>
    <dbReference type="NCBI Taxonomy" id="2011161"/>
    <lineage>
        <taxon>Eukaryota</taxon>
        <taxon>Metazoa</taxon>
        <taxon>Ecdysozoa</taxon>
        <taxon>Nematoda</taxon>
        <taxon>Chromadorea</taxon>
        <taxon>Plectida</taxon>
        <taxon>Plectina</taxon>
        <taxon>Plectoidea</taxon>
        <taxon>Plectidae</taxon>
        <taxon>Plectus</taxon>
    </lineage>
</organism>
<accession>A0A914X8N5</accession>
<evidence type="ECO:0000256" key="1">
    <source>
        <dbReference type="SAM" id="MobiDB-lite"/>
    </source>
</evidence>
<sequence>MWSRKDNTKNTYNSSYASNNTGNECVRSNHFQEQSAKNVGTDANERYLRRLTLETMMSNNSRKHKTG</sequence>
<evidence type="ECO:0000313" key="3">
    <source>
        <dbReference type="WBParaSite" id="PSAMB.scaffold7235size7987.g29791.t1"/>
    </source>
</evidence>
<dbReference type="AlphaFoldDB" id="A0A914X8N5"/>
<protein>
    <submittedName>
        <fullName evidence="3">Uncharacterized protein</fullName>
    </submittedName>
</protein>
<name>A0A914X8N5_9BILA</name>